<dbReference type="GO" id="GO:0044718">
    <property type="term" value="P:siderophore transmembrane transport"/>
    <property type="evidence" value="ECO:0007669"/>
    <property type="project" value="TreeGrafter"/>
</dbReference>
<evidence type="ECO:0000256" key="7">
    <source>
        <dbReference type="ARBA" id="ARBA00023237"/>
    </source>
</evidence>
<accession>A0A363NL15</accession>
<reference evidence="10 11" key="1">
    <citation type="submission" date="2018-04" db="EMBL/GenBank/DDBJ databases">
        <title>Sphingobacterium sp. M46 Genome.</title>
        <authorList>
            <person name="Cheng J."/>
            <person name="Li Y."/>
        </authorList>
    </citation>
    <scope>NUCLEOTIDE SEQUENCE [LARGE SCALE GENOMIC DNA]</scope>
    <source>
        <strain evidence="10 11">M46</strain>
    </source>
</reference>
<dbReference type="SUPFAM" id="SSF49464">
    <property type="entry name" value="Carboxypeptidase regulatory domain-like"/>
    <property type="match status" value="1"/>
</dbReference>
<keyword evidence="5" id="KW-0732">Signal</keyword>
<dbReference type="InterPro" id="IPR023996">
    <property type="entry name" value="TonB-dep_OMP_SusC/RagA"/>
</dbReference>
<evidence type="ECO:0000256" key="5">
    <source>
        <dbReference type="ARBA" id="ARBA00022729"/>
    </source>
</evidence>
<dbReference type="Proteomes" id="UP000250831">
    <property type="component" value="Unassembled WGS sequence"/>
</dbReference>
<evidence type="ECO:0000256" key="2">
    <source>
        <dbReference type="ARBA" id="ARBA00022448"/>
    </source>
</evidence>
<keyword evidence="4 8" id="KW-0812">Transmembrane</keyword>
<dbReference type="Pfam" id="PF13715">
    <property type="entry name" value="CarbopepD_reg_2"/>
    <property type="match status" value="1"/>
</dbReference>
<evidence type="ECO:0000313" key="10">
    <source>
        <dbReference type="EMBL" id="PUV21463.1"/>
    </source>
</evidence>
<evidence type="ECO:0000256" key="3">
    <source>
        <dbReference type="ARBA" id="ARBA00022452"/>
    </source>
</evidence>
<comment type="subcellular location">
    <subcellularLocation>
        <location evidence="1 8">Cell outer membrane</location>
        <topology evidence="1 8">Multi-pass membrane protein</topology>
    </subcellularLocation>
</comment>
<dbReference type="GO" id="GO:0015344">
    <property type="term" value="F:siderophore uptake transmembrane transporter activity"/>
    <property type="evidence" value="ECO:0007669"/>
    <property type="project" value="TreeGrafter"/>
</dbReference>
<organism evidence="10 11">
    <name type="scientific">Sphingobacterium athyrii</name>
    <dbReference type="NCBI Taxonomy" id="2152717"/>
    <lineage>
        <taxon>Bacteria</taxon>
        <taxon>Pseudomonadati</taxon>
        <taxon>Bacteroidota</taxon>
        <taxon>Sphingobacteriia</taxon>
        <taxon>Sphingobacteriales</taxon>
        <taxon>Sphingobacteriaceae</taxon>
        <taxon>Sphingobacterium</taxon>
    </lineage>
</organism>
<dbReference type="AlphaFoldDB" id="A0A363NL15"/>
<gene>
    <name evidence="10" type="ORF">DCO56_27035</name>
</gene>
<sequence length="1055" mass="116801">MKPFKQKKSSRKGRRRNLTFSHSLFALCLVSCTLTRSYAQQSRLEGVVRNATNRQPIEAASIRETAMKLNAATDVLGRFSLPVDGNKVRLLLTAIGYVSKDTVVTVGNGPIEFLLKEDNTQLDEVIIVGYGQMKKASVTGAIAQISGDELKTAPTANLSSMLQGRLPGLVTRQSSGQPGSDGASLMVRGYSTLGNNSPLIIVDGIERDFPQINPDEVEAITVLKDASAAIYGVRGANGVILVTTKKGKQQKPTLHYKGSYALSKNTAFPEFLNAADYVKYYNKAQELDGVAEASRRFNADEIERITNGDPQGIFGNTDWFGMLFKSSAPTVTNNLTLNGGSDRYRYFVSAGAFNQDGIIDRTSYDRYNGRINFDADIFDNFKLSLNVAYRDDIRKEPGLSAGLGNSYASVFAQAMMSYPFLPAYNAAGIPVGSLNPGNGNQNPLAARDLSGENSTRSNRFQSNLSLEYEVPGVSGLRLKVNGAFDKGYTMRKAYLLPYQLDVYNNATRQYTLAFARHANGGVANLNQWFTDSWQKTIQPSISYTNKFGAHSVNALFLYEYLRTDNSSLSGGRRGYPITDIMDLNFGEEVIDNLVKGGHGMFSRAGYSFRFNYDYADKYLLEVLGRYDGSPMLPAHTRWDIFPAVSAAWRISKEPFFQEAFDMVDDLKIRGSIGRLGNDRIGDYQFLRTMSLGADPVVLIGNTLGKPLNVSTFPNFDIKWETTTTYNAGLEATLWKGLLGVEADVFYRVTKDILQNPSSLNPPSFGGYFPSFVNSGIVDSRGFELILSHRNNIGDFNYNVRGNVSFARSKVIETTEDANVPDYLRRAGRPIGLKYGFVADGFFQSEEEIERSALFGPTRVGEIKLKDLNGDGRITFDQDWTVIGKGDLPEMMFGLNLGGSYKGFDFNAFFQGAARSDVALSGLYTNSGIYDNTFYTMPFYQDGNSPKYLVENAWTPENTNAKYPRLSTQSAQSGGKFSSFWIKDGAYLRLKTAQIGYTLPASWLNKAKIQQVRCFVSGSNLVTWSSLPYLDPEMPSVNQGYYPQQRVYEFGLSLTF</sequence>
<dbReference type="InterPro" id="IPR037066">
    <property type="entry name" value="Plug_dom_sf"/>
</dbReference>
<dbReference type="Gene3D" id="2.40.170.20">
    <property type="entry name" value="TonB-dependent receptor, beta-barrel domain"/>
    <property type="match status" value="1"/>
</dbReference>
<dbReference type="InterPro" id="IPR036942">
    <property type="entry name" value="Beta-barrel_TonB_sf"/>
</dbReference>
<dbReference type="Gene3D" id="2.170.130.10">
    <property type="entry name" value="TonB-dependent receptor, plug domain"/>
    <property type="match status" value="1"/>
</dbReference>
<dbReference type="PANTHER" id="PTHR30069">
    <property type="entry name" value="TONB-DEPENDENT OUTER MEMBRANE RECEPTOR"/>
    <property type="match status" value="1"/>
</dbReference>
<dbReference type="PANTHER" id="PTHR30069:SF29">
    <property type="entry name" value="HEMOGLOBIN AND HEMOGLOBIN-HAPTOGLOBIN-BINDING PROTEIN 1-RELATED"/>
    <property type="match status" value="1"/>
</dbReference>
<proteinExistence type="inferred from homology"/>
<dbReference type="Gene3D" id="2.60.40.1120">
    <property type="entry name" value="Carboxypeptidase-like, regulatory domain"/>
    <property type="match status" value="1"/>
</dbReference>
<dbReference type="OrthoDB" id="9768177at2"/>
<comment type="caution">
    <text evidence="10">The sequence shown here is derived from an EMBL/GenBank/DDBJ whole genome shotgun (WGS) entry which is preliminary data.</text>
</comment>
<feature type="domain" description="TonB-dependent receptor plug" evidence="9">
    <location>
        <begin position="135"/>
        <end position="239"/>
    </location>
</feature>
<protein>
    <submittedName>
        <fullName evidence="10">TonB-dependent receptor</fullName>
    </submittedName>
</protein>
<dbReference type="InterPro" id="IPR023997">
    <property type="entry name" value="TonB-dep_OMP_SusC/RagA_CS"/>
</dbReference>
<evidence type="ECO:0000256" key="1">
    <source>
        <dbReference type="ARBA" id="ARBA00004571"/>
    </source>
</evidence>
<evidence type="ECO:0000256" key="8">
    <source>
        <dbReference type="PROSITE-ProRule" id="PRU01360"/>
    </source>
</evidence>
<dbReference type="Pfam" id="PF07715">
    <property type="entry name" value="Plug"/>
    <property type="match status" value="1"/>
</dbReference>
<dbReference type="EMBL" id="QCXX01000010">
    <property type="protein sequence ID" value="PUV21463.1"/>
    <property type="molecule type" value="Genomic_DNA"/>
</dbReference>
<dbReference type="InterPro" id="IPR039426">
    <property type="entry name" value="TonB-dep_rcpt-like"/>
</dbReference>
<dbReference type="RefSeq" id="WP_108636803.1">
    <property type="nucleotide sequence ID" value="NZ_QCXX01000010.1"/>
</dbReference>
<dbReference type="FunFam" id="2.170.130.10:FF:000003">
    <property type="entry name" value="SusC/RagA family TonB-linked outer membrane protein"/>
    <property type="match status" value="1"/>
</dbReference>
<evidence type="ECO:0000259" key="9">
    <source>
        <dbReference type="Pfam" id="PF07715"/>
    </source>
</evidence>
<dbReference type="InterPro" id="IPR008969">
    <property type="entry name" value="CarboxyPept-like_regulatory"/>
</dbReference>
<keyword evidence="2 8" id="KW-0813">Transport</keyword>
<keyword evidence="10" id="KW-0675">Receptor</keyword>
<keyword evidence="3 8" id="KW-1134">Transmembrane beta strand</keyword>
<evidence type="ECO:0000256" key="4">
    <source>
        <dbReference type="ARBA" id="ARBA00022692"/>
    </source>
</evidence>
<dbReference type="PROSITE" id="PS52016">
    <property type="entry name" value="TONB_DEPENDENT_REC_3"/>
    <property type="match status" value="1"/>
</dbReference>
<evidence type="ECO:0000313" key="11">
    <source>
        <dbReference type="Proteomes" id="UP000250831"/>
    </source>
</evidence>
<dbReference type="NCBIfam" id="TIGR04057">
    <property type="entry name" value="SusC_RagA_signa"/>
    <property type="match status" value="1"/>
</dbReference>
<dbReference type="NCBIfam" id="TIGR04056">
    <property type="entry name" value="OMP_RagA_SusC"/>
    <property type="match status" value="1"/>
</dbReference>
<keyword evidence="6 8" id="KW-0472">Membrane</keyword>
<dbReference type="SUPFAM" id="SSF56935">
    <property type="entry name" value="Porins"/>
    <property type="match status" value="1"/>
</dbReference>
<name>A0A363NL15_9SPHI</name>
<dbReference type="InterPro" id="IPR012910">
    <property type="entry name" value="Plug_dom"/>
</dbReference>
<evidence type="ECO:0000256" key="6">
    <source>
        <dbReference type="ARBA" id="ARBA00023136"/>
    </source>
</evidence>
<keyword evidence="7 8" id="KW-0998">Cell outer membrane</keyword>
<keyword evidence="11" id="KW-1185">Reference proteome</keyword>
<comment type="similarity">
    <text evidence="8">Belongs to the TonB-dependent receptor family.</text>
</comment>
<dbReference type="GO" id="GO:0009279">
    <property type="term" value="C:cell outer membrane"/>
    <property type="evidence" value="ECO:0007669"/>
    <property type="project" value="UniProtKB-SubCell"/>
</dbReference>